<keyword evidence="3" id="KW-1185">Reference proteome</keyword>
<evidence type="ECO:0000313" key="2">
    <source>
        <dbReference type="EMBL" id="SKA87124.1"/>
    </source>
</evidence>
<dbReference type="OrthoDB" id="9813511at2"/>
<feature type="domain" description="DUF3846" evidence="1">
    <location>
        <begin position="6"/>
        <end position="102"/>
    </location>
</feature>
<organism evidence="2 3">
    <name type="scientific">Gemmiger formicilis</name>
    <dbReference type="NCBI Taxonomy" id="745368"/>
    <lineage>
        <taxon>Bacteria</taxon>
        <taxon>Bacillati</taxon>
        <taxon>Bacillota</taxon>
        <taxon>Clostridia</taxon>
        <taxon>Eubacteriales</taxon>
        <taxon>Gemmiger</taxon>
    </lineage>
</organism>
<accession>A0A1T4XC45</accession>
<gene>
    <name evidence="2" type="ORF">SAMN02745178_01689</name>
</gene>
<dbReference type="GeneID" id="93338145"/>
<proteinExistence type="predicted"/>
<reference evidence="2" key="1">
    <citation type="submission" date="2017-02" db="EMBL/GenBank/DDBJ databases">
        <authorList>
            <person name="Peterson S.W."/>
        </authorList>
    </citation>
    <scope>NUCLEOTIDE SEQUENCE [LARGE SCALE GENOMIC DNA]</scope>
    <source>
        <strain evidence="2">ATCC 27749</strain>
    </source>
</reference>
<dbReference type="EMBL" id="FUYF01000008">
    <property type="protein sequence ID" value="SKA87124.1"/>
    <property type="molecule type" value="Genomic_DNA"/>
</dbReference>
<dbReference type="AlphaFoldDB" id="A0A1T4XC45"/>
<dbReference type="Pfam" id="PF12957">
    <property type="entry name" value="DUF3846"/>
    <property type="match status" value="1"/>
</dbReference>
<dbReference type="STRING" id="745368.SAMN02745178_01689"/>
<dbReference type="Proteomes" id="UP000190286">
    <property type="component" value="Unassembled WGS sequence"/>
</dbReference>
<dbReference type="RefSeq" id="WP_078784604.1">
    <property type="nucleotide sequence ID" value="NZ_CABIYV010000003.1"/>
</dbReference>
<evidence type="ECO:0000259" key="1">
    <source>
        <dbReference type="Pfam" id="PF12957"/>
    </source>
</evidence>
<dbReference type="InterPro" id="IPR024559">
    <property type="entry name" value="DUF3846"/>
</dbReference>
<protein>
    <recommendedName>
        <fullName evidence="1">DUF3846 domain-containing protein</fullName>
    </recommendedName>
</protein>
<name>A0A1T4XC45_9FIRM</name>
<sequence length="144" mass="16539">MSENEIRVLYVQPGKYPEERTIPNTYEARQKLVGEDLTVCHPWRDNACIISNDAAQDLDLPPNRLYGYDGCIAGSFIVCGDSDDGLISLTDEQMAYYEKLYHHPIAFLPMVHSFLPMKCTPEQYEQFQRDGNKLKVKPIDHGER</sequence>
<evidence type="ECO:0000313" key="3">
    <source>
        <dbReference type="Proteomes" id="UP000190286"/>
    </source>
</evidence>